<dbReference type="KEGG" id="afo:Afer_0061"/>
<name>C7M1I3_ACIFD</name>
<feature type="region of interest" description="Disordered" evidence="5">
    <location>
        <begin position="9"/>
        <end position="28"/>
    </location>
</feature>
<evidence type="ECO:0000256" key="4">
    <source>
        <dbReference type="PROSITE-ProRule" id="PRU00335"/>
    </source>
</evidence>
<dbReference type="STRING" id="525909.Afer_0061"/>
<feature type="DNA-binding region" description="H-T-H motif" evidence="4">
    <location>
        <begin position="51"/>
        <end position="70"/>
    </location>
</feature>
<dbReference type="InterPro" id="IPR023772">
    <property type="entry name" value="DNA-bd_HTH_TetR-type_CS"/>
</dbReference>
<evidence type="ECO:0000313" key="7">
    <source>
        <dbReference type="EMBL" id="ACU53032.1"/>
    </source>
</evidence>
<dbReference type="PROSITE" id="PS01081">
    <property type="entry name" value="HTH_TETR_1"/>
    <property type="match status" value="1"/>
</dbReference>
<evidence type="ECO:0000256" key="5">
    <source>
        <dbReference type="SAM" id="MobiDB-lite"/>
    </source>
</evidence>
<evidence type="ECO:0000313" key="8">
    <source>
        <dbReference type="Proteomes" id="UP000000771"/>
    </source>
</evidence>
<gene>
    <name evidence="7" type="ordered locus">Afer_0061</name>
</gene>
<dbReference type="Pfam" id="PF16859">
    <property type="entry name" value="TetR_C_11"/>
    <property type="match status" value="1"/>
</dbReference>
<dbReference type="EMBL" id="CP001631">
    <property type="protein sequence ID" value="ACU53032.1"/>
    <property type="molecule type" value="Genomic_DNA"/>
</dbReference>
<accession>C7M1I3</accession>
<keyword evidence="3" id="KW-0804">Transcription</keyword>
<sequence>MICGEHGIERVDPSATTARPRPGRPRDRRVDASVMGATLALLDEVGYSALSLEMVARRARVGKPSIYRRWPGKASLVVDTIVTIAGTDPAPDTGSLRDDLRAVALAMAALYRTPLARTVVLPLLGDLADDPDLGERFRRRYVAPRRGSVHRALERAQERGEIPRVDDPELICDLIAGPLFHRAFLVAGEIDDRFALATVDAVLIVLESGQAGDRNSGTGKGASQ</sequence>
<dbReference type="InterPro" id="IPR036271">
    <property type="entry name" value="Tet_transcr_reg_TetR-rel_C_sf"/>
</dbReference>
<evidence type="ECO:0000256" key="2">
    <source>
        <dbReference type="ARBA" id="ARBA00023125"/>
    </source>
</evidence>
<dbReference type="Gene3D" id="1.10.10.60">
    <property type="entry name" value="Homeodomain-like"/>
    <property type="match status" value="1"/>
</dbReference>
<reference evidence="7 8" key="1">
    <citation type="journal article" date="2009" name="Stand. Genomic Sci.">
        <title>Complete genome sequence of Acidimicrobium ferrooxidans type strain (ICP).</title>
        <authorList>
            <person name="Clum A."/>
            <person name="Nolan M."/>
            <person name="Lang E."/>
            <person name="Glavina Del Rio T."/>
            <person name="Tice H."/>
            <person name="Copeland A."/>
            <person name="Cheng J.F."/>
            <person name="Lucas S."/>
            <person name="Chen F."/>
            <person name="Bruce D."/>
            <person name="Goodwin L."/>
            <person name="Pitluck S."/>
            <person name="Ivanova N."/>
            <person name="Mavrommatis K."/>
            <person name="Mikhailova N."/>
            <person name="Pati A."/>
            <person name="Chen A."/>
            <person name="Palaniappan K."/>
            <person name="Goker M."/>
            <person name="Spring S."/>
            <person name="Land M."/>
            <person name="Hauser L."/>
            <person name="Chang Y.J."/>
            <person name="Jeffries C.C."/>
            <person name="Chain P."/>
            <person name="Bristow J."/>
            <person name="Eisen J.A."/>
            <person name="Markowitz V."/>
            <person name="Hugenholtz P."/>
            <person name="Kyrpides N.C."/>
            <person name="Klenk H.P."/>
            <person name="Lapidus A."/>
        </authorList>
    </citation>
    <scope>NUCLEOTIDE SEQUENCE [LARGE SCALE GENOMIC DNA]</scope>
    <source>
        <strain evidence="8">DSM 10331 / JCM 15462 / NBRC 103882 / ICP</strain>
    </source>
</reference>
<dbReference type="Gene3D" id="1.10.357.10">
    <property type="entry name" value="Tetracycline Repressor, domain 2"/>
    <property type="match status" value="1"/>
</dbReference>
<dbReference type="Pfam" id="PF00440">
    <property type="entry name" value="TetR_N"/>
    <property type="match status" value="1"/>
</dbReference>
<dbReference type="InterPro" id="IPR011075">
    <property type="entry name" value="TetR_C"/>
</dbReference>
<dbReference type="HOGENOM" id="CLU_069356_25_3_11"/>
<dbReference type="OrthoDB" id="9796019at2"/>
<dbReference type="InterPro" id="IPR001647">
    <property type="entry name" value="HTH_TetR"/>
</dbReference>
<dbReference type="SUPFAM" id="SSF46689">
    <property type="entry name" value="Homeodomain-like"/>
    <property type="match status" value="1"/>
</dbReference>
<dbReference type="SUPFAM" id="SSF48498">
    <property type="entry name" value="Tetracyclin repressor-like, C-terminal domain"/>
    <property type="match status" value="1"/>
</dbReference>
<dbReference type="GO" id="GO:0000976">
    <property type="term" value="F:transcription cis-regulatory region binding"/>
    <property type="evidence" value="ECO:0007669"/>
    <property type="project" value="TreeGrafter"/>
</dbReference>
<evidence type="ECO:0000256" key="3">
    <source>
        <dbReference type="ARBA" id="ARBA00023163"/>
    </source>
</evidence>
<protein>
    <submittedName>
        <fullName evidence="7">Transcriptional regulator, TetR family</fullName>
    </submittedName>
</protein>
<dbReference type="PRINTS" id="PR00455">
    <property type="entry name" value="HTHTETR"/>
</dbReference>
<dbReference type="PANTHER" id="PTHR30055:SF148">
    <property type="entry name" value="TETR-FAMILY TRANSCRIPTIONAL REGULATOR"/>
    <property type="match status" value="1"/>
</dbReference>
<evidence type="ECO:0000256" key="1">
    <source>
        <dbReference type="ARBA" id="ARBA00023015"/>
    </source>
</evidence>
<feature type="domain" description="HTH tetR-type" evidence="6">
    <location>
        <begin position="28"/>
        <end position="88"/>
    </location>
</feature>
<dbReference type="GO" id="GO:0003700">
    <property type="term" value="F:DNA-binding transcription factor activity"/>
    <property type="evidence" value="ECO:0007669"/>
    <property type="project" value="TreeGrafter"/>
</dbReference>
<dbReference type="PROSITE" id="PS50977">
    <property type="entry name" value="HTH_TETR_2"/>
    <property type="match status" value="1"/>
</dbReference>
<dbReference type="AlphaFoldDB" id="C7M1I3"/>
<keyword evidence="2 4" id="KW-0238">DNA-binding</keyword>
<dbReference type="InterPro" id="IPR009057">
    <property type="entry name" value="Homeodomain-like_sf"/>
</dbReference>
<proteinExistence type="predicted"/>
<dbReference type="InterPro" id="IPR050109">
    <property type="entry name" value="HTH-type_TetR-like_transc_reg"/>
</dbReference>
<dbReference type="eggNOG" id="COG1309">
    <property type="taxonomic scope" value="Bacteria"/>
</dbReference>
<dbReference type="PANTHER" id="PTHR30055">
    <property type="entry name" value="HTH-TYPE TRANSCRIPTIONAL REGULATOR RUTR"/>
    <property type="match status" value="1"/>
</dbReference>
<keyword evidence="1" id="KW-0805">Transcription regulation</keyword>
<keyword evidence="8" id="KW-1185">Reference proteome</keyword>
<organism evidence="7 8">
    <name type="scientific">Acidimicrobium ferrooxidans (strain DSM 10331 / JCM 15462 / NBRC 103882 / ICP)</name>
    <dbReference type="NCBI Taxonomy" id="525909"/>
    <lineage>
        <taxon>Bacteria</taxon>
        <taxon>Bacillati</taxon>
        <taxon>Actinomycetota</taxon>
        <taxon>Acidimicrobiia</taxon>
        <taxon>Acidimicrobiales</taxon>
        <taxon>Acidimicrobiaceae</taxon>
        <taxon>Acidimicrobium</taxon>
    </lineage>
</organism>
<evidence type="ECO:0000259" key="6">
    <source>
        <dbReference type="PROSITE" id="PS50977"/>
    </source>
</evidence>
<dbReference type="Proteomes" id="UP000000771">
    <property type="component" value="Chromosome"/>
</dbReference>